<evidence type="ECO:0000313" key="2">
    <source>
        <dbReference type="EMBL" id="AHB99423.1"/>
    </source>
</evidence>
<keyword evidence="1" id="KW-0732">Signal</keyword>
<dbReference type="InterPro" id="IPR027593">
    <property type="entry name" value="Aro_clust"/>
</dbReference>
<dbReference type="AlphaFoldDB" id="A0A0F6CK01"/>
<feature type="signal peptide" evidence="1">
    <location>
        <begin position="1"/>
        <end position="20"/>
    </location>
</feature>
<protein>
    <submittedName>
        <fullName evidence="2">Aromatic cluster surface protein</fullName>
    </submittedName>
</protein>
<dbReference type="RefSeq" id="WP_011883778.1">
    <property type="nucleotide sequence ID" value="NC_023030.2"/>
</dbReference>
<dbReference type="EMBL" id="CP006916">
    <property type="protein sequence ID" value="AHB99423.1"/>
    <property type="molecule type" value="Genomic_DNA"/>
</dbReference>
<gene>
    <name evidence="2" type="ORF">GCW_00565</name>
</gene>
<proteinExistence type="predicted"/>
<dbReference type="eggNOG" id="ENOG50349EE">
    <property type="taxonomic scope" value="Bacteria"/>
</dbReference>
<dbReference type="NCBIfam" id="TIGR04313">
    <property type="entry name" value="aro_clust_Mycop"/>
    <property type="match status" value="1"/>
</dbReference>
<name>A0A0F6CK01_MYCGL</name>
<reference evidence="2 3" key="1">
    <citation type="journal article" date="2011" name="PLoS ONE">
        <title>Core proteome of the minimal cell: comparative proteomics of three mollicute species.</title>
        <authorList>
            <person name="Fisunov G.Y."/>
            <person name="Alexeev D.G."/>
            <person name="Bazaleev N.A."/>
            <person name="Ladygina V.G."/>
            <person name="Galyamina M.A."/>
            <person name="Kondratov I.G."/>
            <person name="Zhukova N.A."/>
            <person name="Serebryakova M.V."/>
            <person name="Demina I.A."/>
            <person name="Govorun V.M."/>
        </authorList>
    </citation>
    <scope>NUCLEOTIDE SEQUENCE [LARGE SCALE GENOMIC DNA]</scope>
    <source>
        <strain evidence="2 3">S6</strain>
    </source>
</reference>
<accession>A0A0F6CK01</accession>
<dbReference type="HOGENOM" id="CLU_077130_0_0_14"/>
<sequence>MKIKKAFLKFIISSAFVSLALVTIPSYGIKSQVVSQNLDQINLTSDLDLKWRNFLNQTAITNVLHEMFGDNNQAKDEYIKSQFDLINSPYAIKLKSALKYANLITRPSTAKFDFFSGISYPYPIEQAIKVIDEAQSQNWLWYLYNLTTLVFMQKSDFTRQNNESAASFAIRDNENKLLYSNFVTLKSNIFIQEVKQVDSDNNVTFYLLNKDGYILQIEIRKDPGEPTSAIIFGYIRTYPKLLEANQINEIFNLNKYVNLYASFGLSSNNETAEVLYKDFYGGVLLQYTAVDID</sequence>
<organism evidence="2 3">
    <name type="scientific">Mycoplasmoides gallisepticum S6</name>
    <dbReference type="NCBI Taxonomy" id="1006581"/>
    <lineage>
        <taxon>Bacteria</taxon>
        <taxon>Bacillati</taxon>
        <taxon>Mycoplasmatota</taxon>
        <taxon>Mycoplasmoidales</taxon>
        <taxon>Mycoplasmoidaceae</taxon>
        <taxon>Mycoplasmoides</taxon>
    </lineage>
</organism>
<dbReference type="Proteomes" id="UP000018735">
    <property type="component" value="Chromosome"/>
</dbReference>
<evidence type="ECO:0000313" key="3">
    <source>
        <dbReference type="Proteomes" id="UP000018735"/>
    </source>
</evidence>
<evidence type="ECO:0000256" key="1">
    <source>
        <dbReference type="SAM" id="SignalP"/>
    </source>
</evidence>
<feature type="chain" id="PRO_5002501448" evidence="1">
    <location>
        <begin position="21"/>
        <end position="293"/>
    </location>
</feature>
<dbReference type="KEGG" id="mgz:GCW_00565"/>